<keyword evidence="2" id="KW-0472">Membrane</keyword>
<dbReference type="InterPro" id="IPR008979">
    <property type="entry name" value="Galactose-bd-like_sf"/>
</dbReference>
<keyword evidence="2" id="KW-0812">Transmembrane</keyword>
<keyword evidence="5" id="KW-1185">Reference proteome</keyword>
<dbReference type="Gene3D" id="2.60.120.1060">
    <property type="entry name" value="NPCBM/NEW2 domain"/>
    <property type="match status" value="1"/>
</dbReference>
<evidence type="ECO:0000313" key="5">
    <source>
        <dbReference type="Proteomes" id="UP001501251"/>
    </source>
</evidence>
<dbReference type="EMBL" id="BAABAQ010000023">
    <property type="protein sequence ID" value="GAA4210579.1"/>
    <property type="molecule type" value="Genomic_DNA"/>
</dbReference>
<dbReference type="Pfam" id="PF08305">
    <property type="entry name" value="NPCBM"/>
    <property type="match status" value="1"/>
</dbReference>
<protein>
    <recommendedName>
        <fullName evidence="3">Glycosyl hydrolase family 98 putative carbohydrate-binding module domain-containing protein</fullName>
    </recommendedName>
</protein>
<keyword evidence="2" id="KW-1133">Transmembrane helix</keyword>
<feature type="domain" description="Glycosyl hydrolase family 98 putative carbohydrate-binding module" evidence="3">
    <location>
        <begin position="154"/>
        <end position="226"/>
    </location>
</feature>
<name>A0ABP8BML2_9ACTN</name>
<reference evidence="5" key="1">
    <citation type="journal article" date="2019" name="Int. J. Syst. Evol. Microbiol.">
        <title>The Global Catalogue of Microorganisms (GCM) 10K type strain sequencing project: providing services to taxonomists for standard genome sequencing and annotation.</title>
        <authorList>
            <consortium name="The Broad Institute Genomics Platform"/>
            <consortium name="The Broad Institute Genome Sequencing Center for Infectious Disease"/>
            <person name="Wu L."/>
            <person name="Ma J."/>
        </authorList>
    </citation>
    <scope>NUCLEOTIDE SEQUENCE [LARGE SCALE GENOMIC DNA]</scope>
    <source>
        <strain evidence="5">JCM 17388</strain>
    </source>
</reference>
<dbReference type="InterPro" id="IPR013222">
    <property type="entry name" value="Glyco_hyd_98_carb-bd"/>
</dbReference>
<dbReference type="InterPro" id="IPR038637">
    <property type="entry name" value="NPCBM_sf"/>
</dbReference>
<proteinExistence type="predicted"/>
<evidence type="ECO:0000259" key="3">
    <source>
        <dbReference type="Pfam" id="PF08305"/>
    </source>
</evidence>
<evidence type="ECO:0000256" key="2">
    <source>
        <dbReference type="SAM" id="Phobius"/>
    </source>
</evidence>
<evidence type="ECO:0000313" key="4">
    <source>
        <dbReference type="EMBL" id="GAA4210579.1"/>
    </source>
</evidence>
<dbReference type="SUPFAM" id="SSF49785">
    <property type="entry name" value="Galactose-binding domain-like"/>
    <property type="match status" value="1"/>
</dbReference>
<dbReference type="Proteomes" id="UP001501251">
    <property type="component" value="Unassembled WGS sequence"/>
</dbReference>
<feature type="region of interest" description="Disordered" evidence="1">
    <location>
        <begin position="84"/>
        <end position="103"/>
    </location>
</feature>
<feature type="transmembrane region" description="Helical" evidence="2">
    <location>
        <begin position="35"/>
        <end position="60"/>
    </location>
</feature>
<comment type="caution">
    <text evidence="4">The sequence shown here is derived from an EMBL/GenBank/DDBJ whole genome shotgun (WGS) entry which is preliminary data.</text>
</comment>
<organism evidence="4 5">
    <name type="scientific">Streptosporangium oxazolinicum</name>
    <dbReference type="NCBI Taxonomy" id="909287"/>
    <lineage>
        <taxon>Bacteria</taxon>
        <taxon>Bacillati</taxon>
        <taxon>Actinomycetota</taxon>
        <taxon>Actinomycetes</taxon>
        <taxon>Streptosporangiales</taxon>
        <taxon>Streptosporangiaceae</taxon>
        <taxon>Streptosporangium</taxon>
    </lineage>
</organism>
<evidence type="ECO:0000256" key="1">
    <source>
        <dbReference type="SAM" id="MobiDB-lite"/>
    </source>
</evidence>
<feature type="region of interest" description="Disordered" evidence="1">
    <location>
        <begin position="1"/>
        <end position="33"/>
    </location>
</feature>
<accession>A0ABP8BML2</accession>
<gene>
    <name evidence="4" type="ORF">GCM10022252_78590</name>
</gene>
<sequence>MLRRMALRSSETESSGQGGEGQSQSKKQRDPAVKAAIIAASATSAAAILTVGGSVFVGLLQYQGPGSKPGPTPTVTVTVTQTKTVAADPPDPGPMSPSPVSTRGKSLLEFTPLGVSELDFDQRELSRGSAFVNGVEEHVVLGGELKVCGASLIQEYNLGRVYRQLNAVVGLADSSATGTEVEFIVSADGKEVGRYPFEMGAPLRSINVPTVGKYGKASRLTLKVVKDDCKDAYPVWIKPTVSP</sequence>